<comment type="caution">
    <text evidence="2">The sequence shown here is derived from an EMBL/GenBank/DDBJ whole genome shotgun (WGS) entry which is preliminary data.</text>
</comment>
<feature type="region of interest" description="Disordered" evidence="1">
    <location>
        <begin position="80"/>
        <end position="104"/>
    </location>
</feature>
<gene>
    <name evidence="2" type="ORF">TIFTF001_038764</name>
</gene>
<feature type="region of interest" description="Disordered" evidence="1">
    <location>
        <begin position="125"/>
        <end position="164"/>
    </location>
</feature>
<reference evidence="2" key="1">
    <citation type="submission" date="2023-07" db="EMBL/GenBank/DDBJ databases">
        <title>draft genome sequence of fig (Ficus carica).</title>
        <authorList>
            <person name="Takahashi T."/>
            <person name="Nishimura K."/>
        </authorList>
    </citation>
    <scope>NUCLEOTIDE SEQUENCE</scope>
</reference>
<name>A0AA88E8C0_FICCA</name>
<sequence length="190" mass="20550">MPRKLLLGFTSLSASLIAMLVSFFGGHTFVLKDELRDGDGGGWRADGSGPCREGEIEAGSRGGKEVEVVLVGKRKWRQVRAGEGGGGRSCRGGRRRQDRTDEGRRRLVHAREVWAHDGLATEVNSGGGGFMAGGRHLGTTTSQTRAGREGMVQPRRPRNSGDSTLQVRCKELWLKHNGARVSDTQREGVG</sequence>
<evidence type="ECO:0000256" key="1">
    <source>
        <dbReference type="SAM" id="MobiDB-lite"/>
    </source>
</evidence>
<feature type="compositionally biased region" description="Gly residues" evidence="1">
    <location>
        <begin position="125"/>
        <end position="136"/>
    </location>
</feature>
<feature type="non-terminal residue" evidence="2">
    <location>
        <position position="1"/>
    </location>
</feature>
<dbReference type="Proteomes" id="UP001187192">
    <property type="component" value="Unassembled WGS sequence"/>
</dbReference>
<dbReference type="EMBL" id="BTGU01000915">
    <property type="protein sequence ID" value="GMN69716.1"/>
    <property type="molecule type" value="Genomic_DNA"/>
</dbReference>
<accession>A0AA88E8C0</accession>
<keyword evidence="3" id="KW-1185">Reference proteome</keyword>
<evidence type="ECO:0000313" key="2">
    <source>
        <dbReference type="EMBL" id="GMN69716.1"/>
    </source>
</evidence>
<organism evidence="2 3">
    <name type="scientific">Ficus carica</name>
    <name type="common">Common fig</name>
    <dbReference type="NCBI Taxonomy" id="3494"/>
    <lineage>
        <taxon>Eukaryota</taxon>
        <taxon>Viridiplantae</taxon>
        <taxon>Streptophyta</taxon>
        <taxon>Embryophyta</taxon>
        <taxon>Tracheophyta</taxon>
        <taxon>Spermatophyta</taxon>
        <taxon>Magnoliopsida</taxon>
        <taxon>eudicotyledons</taxon>
        <taxon>Gunneridae</taxon>
        <taxon>Pentapetalae</taxon>
        <taxon>rosids</taxon>
        <taxon>fabids</taxon>
        <taxon>Rosales</taxon>
        <taxon>Moraceae</taxon>
        <taxon>Ficeae</taxon>
        <taxon>Ficus</taxon>
    </lineage>
</organism>
<proteinExistence type="predicted"/>
<dbReference type="AlphaFoldDB" id="A0AA88E8C0"/>
<evidence type="ECO:0000313" key="3">
    <source>
        <dbReference type="Proteomes" id="UP001187192"/>
    </source>
</evidence>
<protein>
    <submittedName>
        <fullName evidence="2">Uncharacterized protein</fullName>
    </submittedName>
</protein>